<organism evidence="4 5">
    <name type="scientific">Thalassomonas viridans</name>
    <dbReference type="NCBI Taxonomy" id="137584"/>
    <lineage>
        <taxon>Bacteria</taxon>
        <taxon>Pseudomonadati</taxon>
        <taxon>Pseudomonadota</taxon>
        <taxon>Gammaproteobacteria</taxon>
        <taxon>Alteromonadales</taxon>
        <taxon>Colwelliaceae</taxon>
        <taxon>Thalassomonas</taxon>
    </lineage>
</organism>
<keyword evidence="1" id="KW-0472">Membrane</keyword>
<dbReference type="AlphaFoldDB" id="A0AAF0C8F9"/>
<dbReference type="InterPro" id="IPR012429">
    <property type="entry name" value="HGSNAT_cat"/>
</dbReference>
<dbReference type="EMBL" id="CP059733">
    <property type="protein sequence ID" value="WDE04155.1"/>
    <property type="molecule type" value="Genomic_DNA"/>
</dbReference>
<keyword evidence="1" id="KW-1133">Transmembrane helix</keyword>
<feature type="transmembrane region" description="Helical" evidence="1">
    <location>
        <begin position="49"/>
        <end position="70"/>
    </location>
</feature>
<protein>
    <submittedName>
        <fullName evidence="4">DUF1624 domain-containing protein</fullName>
    </submittedName>
</protein>
<feature type="transmembrane region" description="Helical" evidence="1">
    <location>
        <begin position="325"/>
        <end position="342"/>
    </location>
</feature>
<name>A0AAF0C8F9_9GAMM</name>
<feature type="transmembrane region" description="Helical" evidence="1">
    <location>
        <begin position="168"/>
        <end position="195"/>
    </location>
</feature>
<feature type="domain" description="Heparan-alpha-glucosaminide N-acetyltransferase catalytic" evidence="3">
    <location>
        <begin position="5"/>
        <end position="227"/>
    </location>
</feature>
<feature type="transmembrane region" description="Helical" evidence="1">
    <location>
        <begin position="207"/>
        <end position="227"/>
    </location>
</feature>
<evidence type="ECO:0000256" key="1">
    <source>
        <dbReference type="SAM" id="Phobius"/>
    </source>
</evidence>
<dbReference type="Pfam" id="PF07786">
    <property type="entry name" value="HGSNAT_cat"/>
    <property type="match status" value="1"/>
</dbReference>
<dbReference type="InterPro" id="IPR052529">
    <property type="entry name" value="Bact_Transport_Assoc"/>
</dbReference>
<feature type="transmembrane region" description="Helical" evidence="1">
    <location>
        <begin position="254"/>
        <end position="275"/>
    </location>
</feature>
<accession>A0AAF0C8F9</accession>
<dbReference type="RefSeq" id="WP_044842553.1">
    <property type="nucleotide sequence ID" value="NZ_CP059733.1"/>
</dbReference>
<feature type="transmembrane region" description="Helical" evidence="1">
    <location>
        <begin position="130"/>
        <end position="148"/>
    </location>
</feature>
<evidence type="ECO:0000313" key="5">
    <source>
        <dbReference type="Proteomes" id="UP000032352"/>
    </source>
</evidence>
<feature type="domain" description="DUF418" evidence="2">
    <location>
        <begin position="256"/>
        <end position="359"/>
    </location>
</feature>
<gene>
    <name evidence="4" type="ORF">SG34_022790</name>
</gene>
<feature type="transmembrane region" description="Helical" evidence="1">
    <location>
        <begin position="82"/>
        <end position="101"/>
    </location>
</feature>
<keyword evidence="1" id="KW-0812">Transmembrane</keyword>
<dbReference type="Proteomes" id="UP000032352">
    <property type="component" value="Chromosome"/>
</dbReference>
<evidence type="ECO:0000259" key="3">
    <source>
        <dbReference type="Pfam" id="PF07786"/>
    </source>
</evidence>
<dbReference type="Pfam" id="PF04235">
    <property type="entry name" value="DUF418"/>
    <property type="match status" value="1"/>
</dbReference>
<keyword evidence="5" id="KW-1185">Reference proteome</keyword>
<reference evidence="4 5" key="1">
    <citation type="journal article" date="2015" name="Genome Announc.">
        <title>Draft Genome Sequences of Marine Isolates of Thalassomonas viridans and Thalassomonas actiniarum.</title>
        <authorList>
            <person name="Olonade I."/>
            <person name="van Zyl L.J."/>
            <person name="Trindade M."/>
        </authorList>
    </citation>
    <scope>NUCLEOTIDE SEQUENCE [LARGE SCALE GENOMIC DNA]</scope>
    <source>
        <strain evidence="4 5">XOM25</strain>
    </source>
</reference>
<reference evidence="4 5" key="2">
    <citation type="journal article" date="2022" name="Mar. Drugs">
        <title>Bioassay-Guided Fractionation Leads to the Detection of Cholic Acid Generated by the Rare Thalassomonas sp.</title>
        <authorList>
            <person name="Pheiffer F."/>
            <person name="Schneider Y.K."/>
            <person name="Hansen E.H."/>
            <person name="Andersen J.H."/>
            <person name="Isaksson J."/>
            <person name="Busche T."/>
            <person name="R C."/>
            <person name="Kalinowski J."/>
            <person name="Zyl L.V."/>
            <person name="Trindade M."/>
        </authorList>
    </citation>
    <scope>NUCLEOTIDE SEQUENCE [LARGE SCALE GENOMIC DNA]</scope>
    <source>
        <strain evidence="4 5">XOM25</strain>
    </source>
</reference>
<feature type="transmembrane region" description="Helical" evidence="1">
    <location>
        <begin position="107"/>
        <end position="123"/>
    </location>
</feature>
<proteinExistence type="predicted"/>
<dbReference type="KEGG" id="tvd:SG34_022790"/>
<dbReference type="PANTHER" id="PTHR30590">
    <property type="entry name" value="INNER MEMBRANE PROTEIN"/>
    <property type="match status" value="1"/>
</dbReference>
<dbReference type="PANTHER" id="PTHR30590:SF3">
    <property type="entry name" value="HYPOTHETICAL MEMBRANE SPANNING PROTEIN"/>
    <property type="match status" value="1"/>
</dbReference>
<dbReference type="InterPro" id="IPR007349">
    <property type="entry name" value="DUF418"/>
</dbReference>
<sequence length="360" mass="40184">MTTQRIQGLDVARALAVFGMVLVNFKLILQTGMPDVAGSSFSALLEGRASALFVILAGIGITFLTNNARLSAIPEKIKSSRYALVKRGIFLALIGLAFTPYWHADILHFYGVYFLFAALLFTLTNRQLMLAALCMPLSFIVLAIFFDYEQGWDFTSLSYLDLWSPEGMFRNLFFNGFHPVFPWLGFLLYGIWLGRQELAEKAFRKKLFFTALFVWLATEGVFALLSYDALNDPAWGMTTEDVEALLSTSPMPPWPQYLISAAASATLIILACVSLSQRFTGARVMRWLSVTGQSSLTLYLAHVVFAREILMPLGMQQSAQNSIALYGGLVFCVLAVIFSVLWHHRSKAGPLEYLFRKAVS</sequence>
<evidence type="ECO:0000259" key="2">
    <source>
        <dbReference type="Pfam" id="PF04235"/>
    </source>
</evidence>
<evidence type="ECO:0000313" key="4">
    <source>
        <dbReference type="EMBL" id="WDE04155.1"/>
    </source>
</evidence>
<feature type="transmembrane region" description="Helical" evidence="1">
    <location>
        <begin position="12"/>
        <end position="29"/>
    </location>
</feature>